<dbReference type="GO" id="GO:0008233">
    <property type="term" value="F:peptidase activity"/>
    <property type="evidence" value="ECO:0007669"/>
    <property type="project" value="UniProtKB-KW"/>
</dbReference>
<evidence type="ECO:0000256" key="1">
    <source>
        <dbReference type="ARBA" id="ARBA00008675"/>
    </source>
</evidence>
<keyword evidence="2 6" id="KW-0677">Repeat</keyword>
<keyword evidence="9" id="KW-1185">Reference proteome</keyword>
<evidence type="ECO:0000256" key="4">
    <source>
        <dbReference type="ARBA" id="ARBA00022840"/>
    </source>
</evidence>
<dbReference type="CDD" id="cd19499">
    <property type="entry name" value="RecA-like_ClpB_Hsp104-like"/>
    <property type="match status" value="1"/>
</dbReference>
<dbReference type="Pfam" id="PF02861">
    <property type="entry name" value="Clp_N"/>
    <property type="match status" value="1"/>
</dbReference>
<dbReference type="Pfam" id="PF17871">
    <property type="entry name" value="AAA_lid_9"/>
    <property type="match status" value="1"/>
</dbReference>
<dbReference type="PANTHER" id="PTHR11638">
    <property type="entry name" value="ATP-DEPENDENT CLP PROTEASE"/>
    <property type="match status" value="1"/>
</dbReference>
<evidence type="ECO:0000256" key="3">
    <source>
        <dbReference type="ARBA" id="ARBA00022741"/>
    </source>
</evidence>
<evidence type="ECO:0000313" key="8">
    <source>
        <dbReference type="EMBL" id="UTC24163.1"/>
    </source>
</evidence>
<dbReference type="InterPro" id="IPR019489">
    <property type="entry name" value="Clp_ATPase_C"/>
</dbReference>
<dbReference type="InterPro" id="IPR027417">
    <property type="entry name" value="P-loop_NTPase"/>
</dbReference>
<keyword evidence="8" id="KW-0645">Protease</keyword>
<dbReference type="Pfam" id="PF10431">
    <property type="entry name" value="ClpB_D2-small"/>
    <property type="match status" value="1"/>
</dbReference>
<evidence type="ECO:0000313" key="9">
    <source>
        <dbReference type="Proteomes" id="UP001055955"/>
    </source>
</evidence>
<dbReference type="Pfam" id="PF00004">
    <property type="entry name" value="AAA"/>
    <property type="match status" value="1"/>
</dbReference>
<reference evidence="8 9" key="1">
    <citation type="journal article" date="2022" name="Nat. Microbiol.">
        <title>The microbiome of a bacterivorous marine choanoflagellate contains a resource-demanding obligate bacterial associate.</title>
        <authorList>
            <person name="Needham D.M."/>
            <person name="Poirier C."/>
            <person name="Bachy C."/>
            <person name="George E.E."/>
            <person name="Wilken S."/>
            <person name="Yung C.C.M."/>
            <person name="Limardo A.J."/>
            <person name="Morando M."/>
            <person name="Sudek L."/>
            <person name="Malmstrom R.R."/>
            <person name="Keeling P.J."/>
            <person name="Santoro A.E."/>
            <person name="Worden A.Z."/>
        </authorList>
    </citation>
    <scope>NUCLEOTIDE SEQUENCE [LARGE SCALE GENOMIC DNA]</scope>
    <source>
        <strain evidence="8 9">Comchoano-1</strain>
    </source>
</reference>
<dbReference type="RefSeq" id="WP_258567947.1">
    <property type="nucleotide sequence ID" value="NZ_CP092900.1"/>
</dbReference>
<dbReference type="Proteomes" id="UP001055955">
    <property type="component" value="Chromosome"/>
</dbReference>
<sequence>MFSKDVQSVIDKVYLDARKKRLEFISVDHLFYGLLSELAVKECLSVFKLDVRAVKKRVNSHLKKSQIVVPERSNRDFQLTPDFDRVMQQSVYLATTNGSMEVDGLMLIVAMMSENCIASEIFKENGISLYDLIGYMDSLQINGGMSQVSTDFPAVLMPTEQESSSGGLIEKYTIHLNKKVQEGSIDPIVSREDEISLLAVTLCKKVKKNALLIGEPGVGKTAIAEGLAFWIENNKAPKKLKDTQIYALDMGAMLAGTKYRGDFEKRFKAIVSEFKKRPDAIIFIDEIHTLVGAGAASGGAIDAANLIKPELNRGCIRIIGATTYKEYRNVFESDAALARRFEKIDIKQSNDAQTKEILQGLKPNLETHHNVKISDEVLDVVMTLSNRYLHNRFQPDKAIDLLDESCAMRSSHSDGAHSINIKPLDVQTAVAKMAQVPAHHITTSDKLLLKSLSLKLRKNIFGQDLAIESLAQAIKMSRSGLKEENKPIGSFLFTGPTGVGKTELAIQLSKTLGVNLARFDMSEYMERHDSSQLVGASPGYVGFEQGGMLTETVLKDPHSIILLDEIEKAHPDVLNLLLQVMDYGVLTDNSGRKADFRDCIIIMTSNLGAETFKQVDLGFTQQAHQSDLKQAVRHFMTPEFRNRLDGVIPFSQLSVEMMEKIVDSAIAELTQKLLSMSIKLTVSDAARSWLVQNGKDPELGARPLIRLIEKELKQPLADYILFKLKQSGRVSVSISSDKTSLDIRFEQKQATKEN</sequence>
<dbReference type="InterPro" id="IPR018368">
    <property type="entry name" value="ClpA/B_CS1"/>
</dbReference>
<dbReference type="EMBL" id="CP092900">
    <property type="protein sequence ID" value="UTC24163.1"/>
    <property type="molecule type" value="Genomic_DNA"/>
</dbReference>
<keyword evidence="5" id="KW-0143">Chaperone</keyword>
<dbReference type="CDD" id="cd00009">
    <property type="entry name" value="AAA"/>
    <property type="match status" value="1"/>
</dbReference>
<dbReference type="InterPro" id="IPR050130">
    <property type="entry name" value="ClpA_ClpB"/>
</dbReference>
<dbReference type="Pfam" id="PF07724">
    <property type="entry name" value="AAA_2"/>
    <property type="match status" value="1"/>
</dbReference>
<dbReference type="InterPro" id="IPR036628">
    <property type="entry name" value="Clp_N_dom_sf"/>
</dbReference>
<evidence type="ECO:0000256" key="5">
    <source>
        <dbReference type="ARBA" id="ARBA00023186"/>
    </source>
</evidence>
<dbReference type="GO" id="GO:0006508">
    <property type="term" value="P:proteolysis"/>
    <property type="evidence" value="ECO:0007669"/>
    <property type="project" value="UniProtKB-KW"/>
</dbReference>
<name>A0ABY5DHF0_9GAMM</name>
<protein>
    <submittedName>
        <fullName evidence="8">ATP-dependent Clp protease ATP-binding subunit</fullName>
    </submittedName>
</protein>
<dbReference type="PROSITE" id="PS51903">
    <property type="entry name" value="CLP_R"/>
    <property type="match status" value="1"/>
</dbReference>
<dbReference type="InterPro" id="IPR041546">
    <property type="entry name" value="ClpA/ClpB_AAA_lid"/>
</dbReference>
<organism evidence="8 9">
    <name type="scientific">Candidatus Comchoanobacter bicostacola</name>
    <dbReference type="NCBI Taxonomy" id="2919598"/>
    <lineage>
        <taxon>Bacteria</taxon>
        <taxon>Pseudomonadati</taxon>
        <taxon>Pseudomonadota</taxon>
        <taxon>Gammaproteobacteria</taxon>
        <taxon>Candidatus Comchoanobacterales</taxon>
        <taxon>Candidatus Comchoanobacteraceae</taxon>
        <taxon>Candidatus Comchoanobacter</taxon>
    </lineage>
</organism>
<keyword evidence="8" id="KW-0378">Hydrolase</keyword>
<evidence type="ECO:0000256" key="2">
    <source>
        <dbReference type="ARBA" id="ARBA00022737"/>
    </source>
</evidence>
<dbReference type="SMART" id="SM01086">
    <property type="entry name" value="ClpB_D2-small"/>
    <property type="match status" value="1"/>
</dbReference>
<dbReference type="InterPro" id="IPR003593">
    <property type="entry name" value="AAA+_ATPase"/>
</dbReference>
<dbReference type="SMART" id="SM00382">
    <property type="entry name" value="AAA"/>
    <property type="match status" value="2"/>
</dbReference>
<dbReference type="InterPro" id="IPR001270">
    <property type="entry name" value="ClpA/B"/>
</dbReference>
<keyword evidence="4 8" id="KW-0067">ATP-binding</keyword>
<dbReference type="Gene3D" id="3.40.50.300">
    <property type="entry name" value="P-loop containing nucleotide triphosphate hydrolases"/>
    <property type="match status" value="2"/>
</dbReference>
<proteinExistence type="inferred from homology"/>
<keyword evidence="3" id="KW-0547">Nucleotide-binding</keyword>
<gene>
    <name evidence="8" type="ORF">MMH89_02855</name>
</gene>
<dbReference type="Gene3D" id="1.10.1780.10">
    <property type="entry name" value="Clp, N-terminal domain"/>
    <property type="match status" value="1"/>
</dbReference>
<dbReference type="InterPro" id="IPR003959">
    <property type="entry name" value="ATPase_AAA_core"/>
</dbReference>
<dbReference type="SUPFAM" id="SSF81923">
    <property type="entry name" value="Double Clp-N motif"/>
    <property type="match status" value="1"/>
</dbReference>
<dbReference type="SUPFAM" id="SSF52540">
    <property type="entry name" value="P-loop containing nucleoside triphosphate hydrolases"/>
    <property type="match status" value="2"/>
</dbReference>
<dbReference type="Gene3D" id="1.10.8.60">
    <property type="match status" value="2"/>
</dbReference>
<dbReference type="InterPro" id="IPR004176">
    <property type="entry name" value="Clp_R_N"/>
</dbReference>
<dbReference type="PRINTS" id="PR00300">
    <property type="entry name" value="CLPPROTEASEA"/>
</dbReference>
<dbReference type="PANTHER" id="PTHR11638:SF111">
    <property type="entry name" value="ATP-DEPENDENT CLP PROTEASE ATP-BINDING SUBUNIT CLPA"/>
    <property type="match status" value="1"/>
</dbReference>
<evidence type="ECO:0000259" key="7">
    <source>
        <dbReference type="PROSITE" id="PS51903"/>
    </source>
</evidence>
<dbReference type="PROSITE" id="PS00870">
    <property type="entry name" value="CLPAB_1"/>
    <property type="match status" value="1"/>
</dbReference>
<dbReference type="GO" id="GO:0005524">
    <property type="term" value="F:ATP binding"/>
    <property type="evidence" value="ECO:0007669"/>
    <property type="project" value="UniProtKB-KW"/>
</dbReference>
<feature type="domain" description="Clp R" evidence="7">
    <location>
        <begin position="1"/>
        <end position="144"/>
    </location>
</feature>
<evidence type="ECO:0000256" key="6">
    <source>
        <dbReference type="PROSITE-ProRule" id="PRU01251"/>
    </source>
</evidence>
<accession>A0ABY5DHF0</accession>
<comment type="similarity">
    <text evidence="1">Belongs to the ClpA/ClpB family.</text>
</comment>